<feature type="domain" description="EAL" evidence="2">
    <location>
        <begin position="235"/>
        <end position="473"/>
    </location>
</feature>
<dbReference type="SMART" id="SM00052">
    <property type="entry name" value="EAL"/>
    <property type="match status" value="1"/>
</dbReference>
<dbReference type="STRING" id="1122206.SAMN02745753_00780"/>
<dbReference type="SUPFAM" id="SSF141868">
    <property type="entry name" value="EAL domain-like"/>
    <property type="match status" value="1"/>
</dbReference>
<proteinExistence type="predicted"/>
<keyword evidence="1" id="KW-0472">Membrane</keyword>
<dbReference type="Pfam" id="PF00563">
    <property type="entry name" value="EAL"/>
    <property type="match status" value="1"/>
</dbReference>
<dbReference type="RefSeq" id="WP_072838430.1">
    <property type="nucleotide sequence ID" value="NZ_FQVF01000004.1"/>
</dbReference>
<protein>
    <submittedName>
        <fullName evidence="3">EAL domain, c-di-GMP-specific phosphodiesterase class I (Or its enzymatically inactive variant)</fullName>
    </submittedName>
</protein>
<dbReference type="InterPro" id="IPR050706">
    <property type="entry name" value="Cyclic-di-GMP_PDE-like"/>
</dbReference>
<evidence type="ECO:0000256" key="1">
    <source>
        <dbReference type="SAM" id="Phobius"/>
    </source>
</evidence>
<accession>A0A1M4WEV6</accession>
<dbReference type="Proteomes" id="UP000184517">
    <property type="component" value="Unassembled WGS sequence"/>
</dbReference>
<keyword evidence="1" id="KW-0812">Transmembrane</keyword>
<dbReference type="PROSITE" id="PS50883">
    <property type="entry name" value="EAL"/>
    <property type="match status" value="1"/>
</dbReference>
<feature type="transmembrane region" description="Helical" evidence="1">
    <location>
        <begin position="7"/>
        <end position="28"/>
    </location>
</feature>
<feature type="transmembrane region" description="Helical" evidence="1">
    <location>
        <begin position="212"/>
        <end position="237"/>
    </location>
</feature>
<dbReference type="PANTHER" id="PTHR33121">
    <property type="entry name" value="CYCLIC DI-GMP PHOSPHODIESTERASE PDEF"/>
    <property type="match status" value="1"/>
</dbReference>
<dbReference type="Gene3D" id="3.20.20.450">
    <property type="entry name" value="EAL domain"/>
    <property type="match status" value="1"/>
</dbReference>
<evidence type="ECO:0000259" key="2">
    <source>
        <dbReference type="PROSITE" id="PS50883"/>
    </source>
</evidence>
<dbReference type="PANTHER" id="PTHR33121:SF76">
    <property type="entry name" value="SIGNALING PROTEIN"/>
    <property type="match status" value="1"/>
</dbReference>
<sequence>MSAKSRMLLTVLINFSLVVILAGSLYFIEGEWQHQREREAKDEVKQLYFSKMENYLKEVTAFISFISVGYTNDCPRSFVLQMRKELFNIPGAIEFGVIQKEDDHGVVVCNSWGENERVLVRKPSPHDGFLMTGPHTINSLEMPIFVIKKTIESFEYNILIKKSSVDDFLNNSLDVVMSLNNKQQGSTYRDSNVVDNLSYVVPLSNSAKRYNLYFIPTTLLLFLVCFFLVTPTLVRAIEKRFLRWKIRGHVYYNEYQPIIDTNDQSLFSIEVFLRSNDGVNVKDSIDKIKSLDLCIEYTLFQVKLIKSSFSKEFISNNSFQVNISCLHLESEFFVKNMLTLGDDICSSLILEVTENENLMIQKTVIKTHMERLKQKGYRFAIDDFGIEYSSLSYISEFDFDIVKTDKIFINETDKNIAILKSIITLTNELGIACIAEGIETEKDCQKITQLGISLHQGWFHSRPMKAEDIIAYY</sequence>
<keyword evidence="4" id="KW-1185">Reference proteome</keyword>
<dbReference type="GO" id="GO:0071111">
    <property type="term" value="F:cyclic-guanylate-specific phosphodiesterase activity"/>
    <property type="evidence" value="ECO:0007669"/>
    <property type="project" value="InterPro"/>
</dbReference>
<name>A0A1M4WEV6_9GAMM</name>
<evidence type="ECO:0000313" key="3">
    <source>
        <dbReference type="EMBL" id="SHE79754.1"/>
    </source>
</evidence>
<dbReference type="InterPro" id="IPR001633">
    <property type="entry name" value="EAL_dom"/>
</dbReference>
<dbReference type="InterPro" id="IPR035919">
    <property type="entry name" value="EAL_sf"/>
</dbReference>
<organism evidence="3 4">
    <name type="scientific">Marinomonas polaris DSM 16579</name>
    <dbReference type="NCBI Taxonomy" id="1122206"/>
    <lineage>
        <taxon>Bacteria</taxon>
        <taxon>Pseudomonadati</taxon>
        <taxon>Pseudomonadota</taxon>
        <taxon>Gammaproteobacteria</taxon>
        <taxon>Oceanospirillales</taxon>
        <taxon>Oceanospirillaceae</taxon>
        <taxon>Marinomonas</taxon>
    </lineage>
</organism>
<evidence type="ECO:0000313" key="4">
    <source>
        <dbReference type="Proteomes" id="UP000184517"/>
    </source>
</evidence>
<dbReference type="EMBL" id="FQVF01000004">
    <property type="protein sequence ID" value="SHE79754.1"/>
    <property type="molecule type" value="Genomic_DNA"/>
</dbReference>
<gene>
    <name evidence="3" type="ORF">SAMN02745753_00780</name>
</gene>
<dbReference type="CDD" id="cd01948">
    <property type="entry name" value="EAL"/>
    <property type="match status" value="1"/>
</dbReference>
<keyword evidence="1" id="KW-1133">Transmembrane helix</keyword>
<dbReference type="OrthoDB" id="1673646at2"/>
<dbReference type="AlphaFoldDB" id="A0A1M4WEV6"/>
<reference evidence="4" key="1">
    <citation type="submission" date="2016-11" db="EMBL/GenBank/DDBJ databases">
        <authorList>
            <person name="Varghese N."/>
            <person name="Submissions S."/>
        </authorList>
    </citation>
    <scope>NUCLEOTIDE SEQUENCE [LARGE SCALE GENOMIC DNA]</scope>
    <source>
        <strain evidence="4">DSM 16579</strain>
    </source>
</reference>